<gene>
    <name evidence="2" type="ORF">CCE28_00525</name>
</gene>
<proteinExistence type="predicted"/>
<keyword evidence="1" id="KW-0812">Transmembrane</keyword>
<evidence type="ECO:0000256" key="1">
    <source>
        <dbReference type="SAM" id="Phobius"/>
    </source>
</evidence>
<keyword evidence="3" id="KW-1185">Reference proteome</keyword>
<dbReference type="InterPro" id="IPR012902">
    <property type="entry name" value="N_methyl_site"/>
</dbReference>
<keyword evidence="1" id="KW-0472">Membrane</keyword>
<accession>A0A267MMX0</accession>
<name>A0A267MMX0_9FIRM</name>
<dbReference type="OrthoDB" id="9774907at2"/>
<reference evidence="2 3" key="1">
    <citation type="submission" date="2017-06" db="EMBL/GenBank/DDBJ databases">
        <title>Draft genome sequence of anaerobic fermentative bacterium Anaeromicrobium sediminis DY2726D isolated from West Pacific Ocean sediments.</title>
        <authorList>
            <person name="Zeng X."/>
        </authorList>
    </citation>
    <scope>NUCLEOTIDE SEQUENCE [LARGE SCALE GENOMIC DNA]</scope>
    <source>
        <strain evidence="2 3">DY2726D</strain>
    </source>
</reference>
<dbReference type="PROSITE" id="PS00409">
    <property type="entry name" value="PROKAR_NTER_METHYL"/>
    <property type="match status" value="1"/>
</dbReference>
<evidence type="ECO:0000313" key="3">
    <source>
        <dbReference type="Proteomes" id="UP000216024"/>
    </source>
</evidence>
<sequence length="164" mass="18967">MKGKKGVTLIELILSMGIMIIILSTSMMIFTLYCKKYVYTCVELEHRLDLKEAAELIENSIGQLNKDNIQFKGKDMVLEGIDFHGKVYKISLNGKYTSSKNVVLYYYENLGQLRRNLSGEQNVLSRNIEYIKVNEIIPSRLIRIIIGDKFQNEETRMIYIGESK</sequence>
<evidence type="ECO:0008006" key="4">
    <source>
        <dbReference type="Google" id="ProtNLM"/>
    </source>
</evidence>
<dbReference type="EMBL" id="NIBG01000001">
    <property type="protein sequence ID" value="PAB60951.1"/>
    <property type="molecule type" value="Genomic_DNA"/>
</dbReference>
<dbReference type="Proteomes" id="UP000216024">
    <property type="component" value="Unassembled WGS sequence"/>
</dbReference>
<dbReference type="RefSeq" id="WP_095129894.1">
    <property type="nucleotide sequence ID" value="NZ_NIBG01000001.1"/>
</dbReference>
<dbReference type="AlphaFoldDB" id="A0A267MMX0"/>
<evidence type="ECO:0000313" key="2">
    <source>
        <dbReference type="EMBL" id="PAB60951.1"/>
    </source>
</evidence>
<feature type="transmembrane region" description="Helical" evidence="1">
    <location>
        <begin position="12"/>
        <end position="33"/>
    </location>
</feature>
<comment type="caution">
    <text evidence="2">The sequence shown here is derived from an EMBL/GenBank/DDBJ whole genome shotgun (WGS) entry which is preliminary data.</text>
</comment>
<organism evidence="2 3">
    <name type="scientific">Anaeromicrobium sediminis</name>
    <dbReference type="NCBI Taxonomy" id="1478221"/>
    <lineage>
        <taxon>Bacteria</taxon>
        <taxon>Bacillati</taxon>
        <taxon>Bacillota</taxon>
        <taxon>Clostridia</taxon>
        <taxon>Peptostreptococcales</taxon>
        <taxon>Thermotaleaceae</taxon>
        <taxon>Anaeromicrobium</taxon>
    </lineage>
</organism>
<protein>
    <recommendedName>
        <fullName evidence="4">Prepilin-type cleavage/methylation domain-containing protein</fullName>
    </recommendedName>
</protein>
<keyword evidence="1" id="KW-1133">Transmembrane helix</keyword>